<keyword evidence="2" id="KW-0812">Transmembrane</keyword>
<accession>A0A7J7DL76</accession>
<dbReference type="InParanoid" id="A0A7J7DL76"/>
<protein>
    <submittedName>
        <fullName evidence="3">Uncharacterized protein</fullName>
    </submittedName>
</protein>
<feature type="transmembrane region" description="Helical" evidence="2">
    <location>
        <begin position="119"/>
        <end position="140"/>
    </location>
</feature>
<evidence type="ECO:0000256" key="2">
    <source>
        <dbReference type="SAM" id="Phobius"/>
    </source>
</evidence>
<sequence>MATTRMLRTSRPTMGHVPSASNSSTSVTTMRLVKAGFHGEKMICGDGIDHQRKSTVAIKAPGAATATGCSTTATVEPKVGPTGIIDVGSLLASVGSAMVEVLRPVVKRRSYWRLHVQMFIERVIVNCRFFTLFAVAGSLLGSTLCFLEGCFTIAQAYLLYFNILSQTSDQGHMVHLLIEAIDMFLVGTAMLIFGVALYVMFVGSKNSNENHQWLPESNLFGLFHFKALPTWAGMESVSEAKSKIGHAVLMILQVGLLEKFKSIPLVTSFDLACFAGAVLISSACIYVLSKLSINT</sequence>
<keyword evidence="4" id="KW-1185">Reference proteome</keyword>
<evidence type="ECO:0000313" key="3">
    <source>
        <dbReference type="EMBL" id="KAF5747087.1"/>
    </source>
</evidence>
<dbReference type="AlphaFoldDB" id="A0A7J7DL76"/>
<feature type="transmembrane region" description="Helical" evidence="2">
    <location>
        <begin position="176"/>
        <end position="201"/>
    </location>
</feature>
<proteinExistence type="predicted"/>
<dbReference type="PANTHER" id="PTHR31721">
    <property type="entry name" value="OS06G0710300 PROTEIN"/>
    <property type="match status" value="1"/>
</dbReference>
<comment type="caution">
    <text evidence="3">The sequence shown here is derived from an EMBL/GenBank/DDBJ whole genome shotgun (WGS) entry which is preliminary data.</text>
</comment>
<dbReference type="Pfam" id="PF03350">
    <property type="entry name" value="UPF0114"/>
    <property type="match status" value="1"/>
</dbReference>
<feature type="transmembrane region" description="Helical" evidence="2">
    <location>
        <begin position="265"/>
        <end position="288"/>
    </location>
</feature>
<reference evidence="3 4" key="1">
    <citation type="journal article" date="2020" name="Nat. Commun.">
        <title>Genome of Tripterygium wilfordii and identification of cytochrome P450 involved in triptolide biosynthesis.</title>
        <authorList>
            <person name="Tu L."/>
            <person name="Su P."/>
            <person name="Zhang Z."/>
            <person name="Gao L."/>
            <person name="Wang J."/>
            <person name="Hu T."/>
            <person name="Zhou J."/>
            <person name="Zhang Y."/>
            <person name="Zhao Y."/>
            <person name="Liu Y."/>
            <person name="Song Y."/>
            <person name="Tong Y."/>
            <person name="Lu Y."/>
            <person name="Yang J."/>
            <person name="Xu C."/>
            <person name="Jia M."/>
            <person name="Peters R.J."/>
            <person name="Huang L."/>
            <person name="Gao W."/>
        </authorList>
    </citation>
    <scope>NUCLEOTIDE SEQUENCE [LARGE SCALE GENOMIC DNA]</scope>
    <source>
        <strain evidence="4">cv. XIE 37</strain>
        <tissue evidence="3">Leaf</tissue>
    </source>
</reference>
<evidence type="ECO:0000256" key="1">
    <source>
        <dbReference type="SAM" id="MobiDB-lite"/>
    </source>
</evidence>
<keyword evidence="2" id="KW-0472">Membrane</keyword>
<dbReference type="OrthoDB" id="1912077at2759"/>
<keyword evidence="2" id="KW-1133">Transmembrane helix</keyword>
<feature type="region of interest" description="Disordered" evidence="1">
    <location>
        <begin position="1"/>
        <end position="25"/>
    </location>
</feature>
<dbReference type="InterPro" id="IPR005134">
    <property type="entry name" value="UPF0114"/>
</dbReference>
<name>A0A7J7DL76_TRIWF</name>
<dbReference type="Proteomes" id="UP000593562">
    <property type="component" value="Unassembled WGS sequence"/>
</dbReference>
<dbReference type="EMBL" id="JAAARO010000006">
    <property type="protein sequence ID" value="KAF5747087.1"/>
    <property type="molecule type" value="Genomic_DNA"/>
</dbReference>
<feature type="compositionally biased region" description="Polar residues" evidence="1">
    <location>
        <begin position="1"/>
        <end position="12"/>
    </location>
</feature>
<gene>
    <name evidence="3" type="ORF">HS088_TW06G01266</name>
</gene>
<dbReference type="PANTHER" id="PTHR31721:SF3">
    <property type="entry name" value="EXPRESSED PROTEIN"/>
    <property type="match status" value="1"/>
</dbReference>
<organism evidence="3 4">
    <name type="scientific">Tripterygium wilfordii</name>
    <name type="common">Thunder God vine</name>
    <dbReference type="NCBI Taxonomy" id="458696"/>
    <lineage>
        <taxon>Eukaryota</taxon>
        <taxon>Viridiplantae</taxon>
        <taxon>Streptophyta</taxon>
        <taxon>Embryophyta</taxon>
        <taxon>Tracheophyta</taxon>
        <taxon>Spermatophyta</taxon>
        <taxon>Magnoliopsida</taxon>
        <taxon>eudicotyledons</taxon>
        <taxon>Gunneridae</taxon>
        <taxon>Pentapetalae</taxon>
        <taxon>rosids</taxon>
        <taxon>fabids</taxon>
        <taxon>Celastrales</taxon>
        <taxon>Celastraceae</taxon>
        <taxon>Tripterygium</taxon>
    </lineage>
</organism>
<evidence type="ECO:0000313" key="4">
    <source>
        <dbReference type="Proteomes" id="UP000593562"/>
    </source>
</evidence>